<feature type="transmembrane region" description="Helical" evidence="1">
    <location>
        <begin position="81"/>
        <end position="103"/>
    </location>
</feature>
<evidence type="ECO:0000313" key="2">
    <source>
        <dbReference type="EMBL" id="MRX77517.1"/>
    </source>
</evidence>
<dbReference type="Proteomes" id="UP000487757">
    <property type="component" value="Unassembled WGS sequence"/>
</dbReference>
<keyword evidence="1" id="KW-0472">Membrane</keyword>
<reference evidence="2 3" key="1">
    <citation type="submission" date="2019-11" db="EMBL/GenBank/DDBJ databases">
        <title>Pedobacter petrophilus genome.</title>
        <authorList>
            <person name="Feldbauer M.J."/>
            <person name="Newman J.D."/>
        </authorList>
    </citation>
    <scope>NUCLEOTIDE SEQUENCE [LARGE SCALE GENOMIC DNA]</scope>
    <source>
        <strain evidence="2 3">LMG 29686</strain>
    </source>
</reference>
<accession>A0A7K0G0Y9</accession>
<organism evidence="2 3">
    <name type="scientific">Pedobacter petrophilus</name>
    <dbReference type="NCBI Taxonomy" id="1908241"/>
    <lineage>
        <taxon>Bacteria</taxon>
        <taxon>Pseudomonadati</taxon>
        <taxon>Bacteroidota</taxon>
        <taxon>Sphingobacteriia</taxon>
        <taxon>Sphingobacteriales</taxon>
        <taxon>Sphingobacteriaceae</taxon>
        <taxon>Pedobacter</taxon>
    </lineage>
</organism>
<dbReference type="AlphaFoldDB" id="A0A7K0G0Y9"/>
<dbReference type="OrthoDB" id="1264515at2"/>
<evidence type="ECO:0000256" key="1">
    <source>
        <dbReference type="SAM" id="Phobius"/>
    </source>
</evidence>
<keyword evidence="3" id="KW-1185">Reference proteome</keyword>
<feature type="transmembrane region" description="Helical" evidence="1">
    <location>
        <begin position="12"/>
        <end position="33"/>
    </location>
</feature>
<protein>
    <submittedName>
        <fullName evidence="2">DUF2752 domain-containing protein</fullName>
    </submittedName>
</protein>
<dbReference type="EMBL" id="WKKH01000026">
    <property type="protein sequence ID" value="MRX77517.1"/>
    <property type="molecule type" value="Genomic_DNA"/>
</dbReference>
<keyword evidence="1" id="KW-0812">Transmembrane</keyword>
<name>A0A7K0G0Y9_9SPHI</name>
<keyword evidence="1" id="KW-1133">Transmembrane helix</keyword>
<sequence>MKSKNSETIFAFKMVWIIISLLMIIIILSSKFLNPEYLKLIPQCSAKASHDTCCFCGMSRAFIQIGLLNFRDALVLNRGSIILFVSMLLNGLFFIAFSTFKLINHFKPKNS</sequence>
<evidence type="ECO:0000313" key="3">
    <source>
        <dbReference type="Proteomes" id="UP000487757"/>
    </source>
</evidence>
<proteinExistence type="predicted"/>
<gene>
    <name evidence="2" type="ORF">GJU39_15625</name>
</gene>
<comment type="caution">
    <text evidence="2">The sequence shown here is derived from an EMBL/GenBank/DDBJ whole genome shotgun (WGS) entry which is preliminary data.</text>
</comment>